<proteinExistence type="predicted"/>
<organism evidence="1 2">
    <name type="scientific">Austropuccinia psidii MF-1</name>
    <dbReference type="NCBI Taxonomy" id="1389203"/>
    <lineage>
        <taxon>Eukaryota</taxon>
        <taxon>Fungi</taxon>
        <taxon>Dikarya</taxon>
        <taxon>Basidiomycota</taxon>
        <taxon>Pucciniomycotina</taxon>
        <taxon>Pucciniomycetes</taxon>
        <taxon>Pucciniales</taxon>
        <taxon>Sphaerophragmiaceae</taxon>
        <taxon>Austropuccinia</taxon>
    </lineage>
</organism>
<accession>A0A9Q3L761</accession>
<feature type="non-terminal residue" evidence="1">
    <location>
        <position position="165"/>
    </location>
</feature>
<name>A0A9Q3L761_9BASI</name>
<keyword evidence="2" id="KW-1185">Reference proteome</keyword>
<dbReference type="EMBL" id="AVOT02149456">
    <property type="protein sequence ID" value="MBW0592637.1"/>
    <property type="molecule type" value="Genomic_DNA"/>
</dbReference>
<dbReference type="AlphaFoldDB" id="A0A9Q3L761"/>
<comment type="caution">
    <text evidence="1">The sequence shown here is derived from an EMBL/GenBank/DDBJ whole genome shotgun (WGS) entry which is preliminary data.</text>
</comment>
<reference evidence="1" key="1">
    <citation type="submission" date="2021-03" db="EMBL/GenBank/DDBJ databases">
        <title>Draft genome sequence of rust myrtle Austropuccinia psidii MF-1, a brazilian biotype.</title>
        <authorList>
            <person name="Quecine M.C."/>
            <person name="Pachon D.M.R."/>
            <person name="Bonatelli M.L."/>
            <person name="Correr F.H."/>
            <person name="Franceschini L.M."/>
            <person name="Leite T.F."/>
            <person name="Margarido G.R.A."/>
            <person name="Almeida C.A."/>
            <person name="Ferrarezi J.A."/>
            <person name="Labate C.A."/>
        </authorList>
    </citation>
    <scope>NUCLEOTIDE SEQUENCE</scope>
    <source>
        <strain evidence="1">MF-1</strain>
    </source>
</reference>
<sequence>MKPPKPKSHSYPLGIIPKDLCPHSTSNNQKFHKWCYTPLCTFLHQQFNGTQIKWLFQLLFEVIKAARHPEDSSRLKDQCQSQIPMMSSRIHWLFSFTVFLQGNTGNILSRDIQEAVPKPAFKCQCSINPTWQPHSFQYSLDSSRPVFESYIMGKSFNTVHCPIWQ</sequence>
<dbReference type="Proteomes" id="UP000765509">
    <property type="component" value="Unassembled WGS sequence"/>
</dbReference>
<evidence type="ECO:0000313" key="1">
    <source>
        <dbReference type="EMBL" id="MBW0592637.1"/>
    </source>
</evidence>
<gene>
    <name evidence="1" type="ORF">O181_132352</name>
</gene>
<protein>
    <submittedName>
        <fullName evidence="1">Uncharacterized protein</fullName>
    </submittedName>
</protein>
<evidence type="ECO:0000313" key="2">
    <source>
        <dbReference type="Proteomes" id="UP000765509"/>
    </source>
</evidence>